<dbReference type="PROSITE" id="PS51257">
    <property type="entry name" value="PROKAR_LIPOPROTEIN"/>
    <property type="match status" value="1"/>
</dbReference>
<keyword evidence="3" id="KW-0479">Metal-binding</keyword>
<evidence type="ECO:0000256" key="7">
    <source>
        <dbReference type="ARBA" id="ARBA00022840"/>
    </source>
</evidence>
<evidence type="ECO:0000256" key="4">
    <source>
        <dbReference type="ARBA" id="ARBA00022741"/>
    </source>
</evidence>
<gene>
    <name evidence="13" type="ORF">SCF082_LOCUS1204</name>
</gene>
<dbReference type="InterPro" id="IPR000594">
    <property type="entry name" value="ThiF_NAD_FAD-bd"/>
</dbReference>
<evidence type="ECO:0000313" key="13">
    <source>
        <dbReference type="EMBL" id="CAK8988005.1"/>
    </source>
</evidence>
<dbReference type="InterPro" id="IPR023318">
    <property type="entry name" value="Ub_act_enz_dom_a_sf"/>
</dbReference>
<dbReference type="InterPro" id="IPR028077">
    <property type="entry name" value="UAE_UbL_dom"/>
</dbReference>
<evidence type="ECO:0000256" key="8">
    <source>
        <dbReference type="PROSITE-ProRule" id="PRU10132"/>
    </source>
</evidence>
<comment type="pathway">
    <text evidence="1">Protein modification; protein sumoylation.</text>
</comment>
<dbReference type="Pfam" id="PF00899">
    <property type="entry name" value="ThiF"/>
    <property type="match status" value="1"/>
</dbReference>
<dbReference type="Proteomes" id="UP001642464">
    <property type="component" value="Unassembled WGS sequence"/>
</dbReference>
<sequence length="709" mass="75837">MGRYAHLERALGAEVFAEVTQARVLVVGAGGIGCELLKDLVLTGFRDIEVIDLDTIDTSNLNRQFLFRSKHVGKPKSLVAREAAMGFNPDVNIKAFLGNIKADEFGIQYFQTFDIVLNALDNVNARQHVNRLCLAANLPLIDSGTTGYLGQTTVIKKGETQCYDCQPKTENKKSFPICTIRSTPDKPVHCIVWAKELFKLMFGNPDESMLSGSEDDFADDGAQDGGDEAAEAGKGEGDAASGEDQQKEREIRSQIVDAVLKAKPEGADADDADKVRAYARGVFDAVFDNEIHFKLKLRNGYKGAKKKPTPLPFDEAMAATDASDPSSSGLRDQRVLSLNECAELFLASVAKLWAPARRKDMGSMEFDKDDREALDFVAAASNLRSHIFGIERKSIFETKGIAGNIIHAIATTNAIVAGIQIVEAIKILARLKGKKISHPYFTSAPRPESSNSSSSSSSSSNPDASASPTSVTSDSTAVWVVRDPIGSGNLLQATNLDKPNPNCYSCGNSTMTLSVDATSWTLGDLVDKILRKSVGINAPSIMLKSSEIYAEGDGLEEDEIELFKANLPKTLVDCPAGGIKDGTILDIEDFSQSLSFKLIISQKDDFDKDANPDQFELSGDAPVSKAAESSPDEAQSNARGDDADDGDLEVVEGPTSATAAVASKKRPAENAAVPLDESPSGSDSASNGSKKPKVSEDVTTGDNGVICLD</sequence>
<keyword evidence="6" id="KW-0862">Zinc</keyword>
<proteinExistence type="inferred from homology"/>
<evidence type="ECO:0000259" key="10">
    <source>
        <dbReference type="Pfam" id="PF00899"/>
    </source>
</evidence>
<dbReference type="InterPro" id="IPR035985">
    <property type="entry name" value="Ubiquitin-activating_enz"/>
</dbReference>
<protein>
    <submittedName>
        <fullName evidence="13">SUMO-activating enzyme subunit 2 (Ubiquitin-like 1-activating enzyme E1B) (Ubiquitin-like modifier-activating enzyme 2)</fullName>
    </submittedName>
</protein>
<evidence type="ECO:0000256" key="2">
    <source>
        <dbReference type="ARBA" id="ARBA00005673"/>
    </source>
</evidence>
<dbReference type="InterPro" id="IPR033127">
    <property type="entry name" value="UBQ-activ_enz_E1_Cys_AS"/>
</dbReference>
<evidence type="ECO:0000259" key="12">
    <source>
        <dbReference type="Pfam" id="PF14732"/>
    </source>
</evidence>
<accession>A0ABP0HD99</accession>
<feature type="compositionally biased region" description="Low complexity" evidence="9">
    <location>
        <begin position="443"/>
        <end position="470"/>
    </location>
</feature>
<evidence type="ECO:0000313" key="14">
    <source>
        <dbReference type="Proteomes" id="UP001642464"/>
    </source>
</evidence>
<keyword evidence="7" id="KW-0067">ATP-binding</keyword>
<evidence type="ECO:0000256" key="1">
    <source>
        <dbReference type="ARBA" id="ARBA00004718"/>
    </source>
</evidence>
<dbReference type="EMBL" id="CAXAMM010000565">
    <property type="protein sequence ID" value="CAK8988005.1"/>
    <property type="molecule type" value="Genomic_DNA"/>
</dbReference>
<feature type="domain" description="Ubiquitin-activating enzyme SCCH" evidence="11">
    <location>
        <begin position="356"/>
        <end position="399"/>
    </location>
</feature>
<feature type="region of interest" description="Disordered" evidence="9">
    <location>
        <begin position="609"/>
        <end position="709"/>
    </location>
</feature>
<keyword evidence="14" id="KW-1185">Reference proteome</keyword>
<comment type="caution">
    <text evidence="13">The sequence shown here is derived from an EMBL/GenBank/DDBJ whole genome shotgun (WGS) entry which is preliminary data.</text>
</comment>
<evidence type="ECO:0000259" key="11">
    <source>
        <dbReference type="Pfam" id="PF10585"/>
    </source>
</evidence>
<dbReference type="PANTHER" id="PTHR10953">
    <property type="entry name" value="UBIQUITIN-ACTIVATING ENZYME E1"/>
    <property type="match status" value="1"/>
</dbReference>
<dbReference type="PIRSF" id="PIRSF039133">
    <property type="entry name" value="SUMO_E1B"/>
    <property type="match status" value="1"/>
</dbReference>
<dbReference type="InterPro" id="IPR042449">
    <property type="entry name" value="Ub-E1_IAD_1"/>
</dbReference>
<dbReference type="Gene3D" id="1.10.10.520">
    <property type="entry name" value="Ubiquitin activating enzymes (Uba3). Chain: B, domain 2"/>
    <property type="match status" value="1"/>
</dbReference>
<keyword evidence="5" id="KW-0833">Ubl conjugation pathway</keyword>
<dbReference type="PROSITE" id="PS00865">
    <property type="entry name" value="UBIQUITIN_ACTIVAT_2"/>
    <property type="match status" value="1"/>
</dbReference>
<dbReference type="Gene3D" id="3.50.50.80">
    <property type="entry name" value="Ubiquitin-activating enzyme E1, inactive adenylation domain, subdomain 1"/>
    <property type="match status" value="1"/>
</dbReference>
<dbReference type="InterPro" id="IPR019572">
    <property type="entry name" value="UBA_E1_SCCH"/>
</dbReference>
<organism evidence="13 14">
    <name type="scientific">Durusdinium trenchii</name>
    <dbReference type="NCBI Taxonomy" id="1381693"/>
    <lineage>
        <taxon>Eukaryota</taxon>
        <taxon>Sar</taxon>
        <taxon>Alveolata</taxon>
        <taxon>Dinophyceae</taxon>
        <taxon>Suessiales</taxon>
        <taxon>Symbiodiniaceae</taxon>
        <taxon>Durusdinium</taxon>
    </lineage>
</organism>
<dbReference type="Gene3D" id="3.10.290.20">
    <property type="entry name" value="Ubiquitin-like 2 activating enzyme e1b. Chain: B, domain 3"/>
    <property type="match status" value="1"/>
</dbReference>
<feature type="domain" description="THIF-type NAD/FAD binding fold" evidence="10">
    <location>
        <begin position="11"/>
        <end position="441"/>
    </location>
</feature>
<dbReference type="SUPFAM" id="SSF69572">
    <property type="entry name" value="Activating enzymes of the ubiquitin-like proteins"/>
    <property type="match status" value="1"/>
</dbReference>
<keyword evidence="4" id="KW-0547">Nucleotide-binding</keyword>
<evidence type="ECO:0000256" key="3">
    <source>
        <dbReference type="ARBA" id="ARBA00022723"/>
    </source>
</evidence>
<evidence type="ECO:0000256" key="5">
    <source>
        <dbReference type="ARBA" id="ARBA00022786"/>
    </source>
</evidence>
<dbReference type="InterPro" id="IPR030661">
    <property type="entry name" value="Uba2"/>
</dbReference>
<evidence type="ECO:0000256" key="6">
    <source>
        <dbReference type="ARBA" id="ARBA00022833"/>
    </source>
</evidence>
<feature type="region of interest" description="Disordered" evidence="9">
    <location>
        <begin position="210"/>
        <end position="249"/>
    </location>
</feature>
<evidence type="ECO:0000256" key="9">
    <source>
        <dbReference type="SAM" id="MobiDB-lite"/>
    </source>
</evidence>
<comment type="similarity">
    <text evidence="2">Belongs to the ubiquitin-activating E1 family.</text>
</comment>
<dbReference type="Pfam" id="PF14732">
    <property type="entry name" value="UAE_UbL"/>
    <property type="match status" value="1"/>
</dbReference>
<feature type="active site" description="Glycyl thioester intermediate" evidence="8">
    <location>
        <position position="178"/>
    </location>
</feature>
<dbReference type="Pfam" id="PF10585">
    <property type="entry name" value="UBA_E1_SCCH"/>
    <property type="match status" value="1"/>
</dbReference>
<reference evidence="13 14" key="1">
    <citation type="submission" date="2024-02" db="EMBL/GenBank/DDBJ databases">
        <authorList>
            <person name="Chen Y."/>
            <person name="Shah S."/>
            <person name="Dougan E. K."/>
            <person name="Thang M."/>
            <person name="Chan C."/>
        </authorList>
    </citation>
    <scope>NUCLEOTIDE SEQUENCE [LARGE SCALE GENOMIC DNA]</scope>
</reference>
<name>A0ABP0HD99_9DINO</name>
<feature type="compositionally biased region" description="Acidic residues" evidence="9">
    <location>
        <begin position="213"/>
        <end position="230"/>
    </location>
</feature>
<dbReference type="PANTHER" id="PTHR10953:SF5">
    <property type="entry name" value="SUMO-ACTIVATING ENZYME SUBUNIT 2"/>
    <property type="match status" value="1"/>
</dbReference>
<feature type="domain" description="Ubiquitin/SUMO-activating enzyme ubiquitin-like" evidence="12">
    <location>
        <begin position="514"/>
        <end position="606"/>
    </location>
</feature>
<dbReference type="InterPro" id="IPR045886">
    <property type="entry name" value="ThiF/MoeB/HesA"/>
</dbReference>
<feature type="region of interest" description="Disordered" evidence="9">
    <location>
        <begin position="440"/>
        <end position="471"/>
    </location>
</feature>
<feature type="compositionally biased region" description="Low complexity" evidence="9">
    <location>
        <begin position="678"/>
        <end position="689"/>
    </location>
</feature>